<dbReference type="GO" id="GO:0005634">
    <property type="term" value="C:nucleus"/>
    <property type="evidence" value="ECO:0007669"/>
    <property type="project" value="UniProtKB-SubCell"/>
</dbReference>
<dbReference type="Pfam" id="PF07776">
    <property type="entry name" value="zf-AD"/>
    <property type="match status" value="1"/>
</dbReference>
<organism evidence="13 14">
    <name type="scientific">Drosophila lebanonensis</name>
    <name type="common">Fruit fly</name>
    <name type="synonym">Scaptodrosophila lebanonensis</name>
    <dbReference type="NCBI Taxonomy" id="7225"/>
    <lineage>
        <taxon>Eukaryota</taxon>
        <taxon>Metazoa</taxon>
        <taxon>Ecdysozoa</taxon>
        <taxon>Arthropoda</taxon>
        <taxon>Hexapoda</taxon>
        <taxon>Insecta</taxon>
        <taxon>Pterygota</taxon>
        <taxon>Neoptera</taxon>
        <taxon>Endopterygota</taxon>
        <taxon>Diptera</taxon>
        <taxon>Brachycera</taxon>
        <taxon>Muscomorpha</taxon>
        <taxon>Ephydroidea</taxon>
        <taxon>Drosophilidae</taxon>
        <taxon>Scaptodrosophila</taxon>
    </lineage>
</organism>
<dbReference type="SMART" id="SM00868">
    <property type="entry name" value="zf-AD"/>
    <property type="match status" value="1"/>
</dbReference>
<evidence type="ECO:0000313" key="14">
    <source>
        <dbReference type="RefSeq" id="XP_030378117.1"/>
    </source>
</evidence>
<dbReference type="Proteomes" id="UP000504634">
    <property type="component" value="Unplaced"/>
</dbReference>
<evidence type="ECO:0000256" key="3">
    <source>
        <dbReference type="ARBA" id="ARBA00022737"/>
    </source>
</evidence>
<evidence type="ECO:0000256" key="8">
    <source>
        <dbReference type="PROSITE-ProRule" id="PRU00042"/>
    </source>
</evidence>
<evidence type="ECO:0000256" key="10">
    <source>
        <dbReference type="SAM" id="MobiDB-lite"/>
    </source>
</evidence>
<dbReference type="SUPFAM" id="SSF57716">
    <property type="entry name" value="Glucocorticoid receptor-like (DNA-binding domain)"/>
    <property type="match status" value="1"/>
</dbReference>
<dbReference type="PANTHER" id="PTHR24388:SF53">
    <property type="entry name" value="CHORION TRANSCRIPTION FACTOR CF2-RELATED"/>
    <property type="match status" value="1"/>
</dbReference>
<dbReference type="GO" id="GO:0000981">
    <property type="term" value="F:DNA-binding transcription factor activity, RNA polymerase II-specific"/>
    <property type="evidence" value="ECO:0007669"/>
    <property type="project" value="TreeGrafter"/>
</dbReference>
<dbReference type="SUPFAM" id="SSF57667">
    <property type="entry name" value="beta-beta-alpha zinc fingers"/>
    <property type="match status" value="2"/>
</dbReference>
<evidence type="ECO:0000256" key="5">
    <source>
        <dbReference type="ARBA" id="ARBA00022833"/>
    </source>
</evidence>
<keyword evidence="2 9" id="KW-0479">Metal-binding</keyword>
<dbReference type="RefSeq" id="XP_030378117.1">
    <property type="nucleotide sequence ID" value="XM_030522257.1"/>
</dbReference>
<feature type="compositionally biased region" description="Basic residues" evidence="10">
    <location>
        <begin position="376"/>
        <end position="391"/>
    </location>
</feature>
<dbReference type="GeneID" id="115626792"/>
<evidence type="ECO:0000256" key="1">
    <source>
        <dbReference type="ARBA" id="ARBA00004123"/>
    </source>
</evidence>
<feature type="region of interest" description="Disordered" evidence="10">
    <location>
        <begin position="370"/>
        <end position="408"/>
    </location>
</feature>
<evidence type="ECO:0000259" key="12">
    <source>
        <dbReference type="PROSITE" id="PS51915"/>
    </source>
</evidence>
<feature type="binding site" evidence="9">
    <location>
        <position position="61"/>
    </location>
    <ligand>
        <name>Zn(2+)</name>
        <dbReference type="ChEBI" id="CHEBI:29105"/>
    </ligand>
</feature>
<keyword evidence="13" id="KW-1185">Reference proteome</keyword>
<evidence type="ECO:0000256" key="4">
    <source>
        <dbReference type="ARBA" id="ARBA00022771"/>
    </source>
</evidence>
<evidence type="ECO:0000313" key="13">
    <source>
        <dbReference type="Proteomes" id="UP000504634"/>
    </source>
</evidence>
<feature type="binding site" evidence="9">
    <location>
        <position position="3"/>
    </location>
    <ligand>
        <name>Zn(2+)</name>
        <dbReference type="ChEBI" id="CHEBI:29105"/>
    </ligand>
</feature>
<evidence type="ECO:0000256" key="6">
    <source>
        <dbReference type="ARBA" id="ARBA00023242"/>
    </source>
</evidence>
<dbReference type="Pfam" id="PF00096">
    <property type="entry name" value="zf-C2H2"/>
    <property type="match status" value="2"/>
</dbReference>
<evidence type="ECO:0000256" key="7">
    <source>
        <dbReference type="ARBA" id="ARBA00037948"/>
    </source>
</evidence>
<feature type="domain" description="C2H2-type" evidence="11">
    <location>
        <begin position="176"/>
        <end position="204"/>
    </location>
</feature>
<accession>A0A6J2TT70</accession>
<proteinExistence type="inferred from homology"/>
<dbReference type="InterPro" id="IPR013087">
    <property type="entry name" value="Znf_C2H2_type"/>
</dbReference>
<keyword evidence="3" id="KW-0677">Repeat</keyword>
<sequence length="666" mass="73214">MICRLCLNNLDEQNVVLLFGAAENDKNKTLPEDYLVQLISTHLYLCLSRDDAISTCICTDCRAQLESFHKFWKLVELKQTTLCSQFLEIDCDVNWSEEGDAEMTANDEADPDTEPNETPPVGFGYFIKEEPEVHEVFKNDAKTTSHKFPCMYCEKSFKMRRYLEEHVATHTGDRPIACSYCDMSFRCRSNMYTHVKTKHNEQWRKARADRESAKLNTNNNIQTPANGDKPCVFIERDAAAKSVVAPETAAITPSPSQPVPVWQNALAPAELLVKKELSPATGTSSNLPPSVKLSTLSTQNSFLNVKLPTLPTSAATQNVKLPTLSTQNMKPTLPVLAPESQSSAQRQPAKAIKIESEPMEAINLTVAKPTTACSKRNTRSNRRKTHSPKKVQHNELSANEDSNAEDAEMHEKRIKIELQTSKENELMLANYNAVAAAASAVAATLNSNPTDTLQLRLRASIIQQQQDLLTAMVAANTANSGGASTAMAAAATLAAQSSTPALDAEVGSSAYTCGICGQHLRNQRALNNHLHNKHPTQQPTPNLEVAACANCGELPGQKHRCLSKAKHACDVCGKSFKMKRYLEEHFATHTGVKLHTCAFCPTEFRSKSNMYHHTKRKHKLEWERLRASRNAAKSGAHEQQLEESGATAAVTTTTSGEQVNTGGSVA</sequence>
<dbReference type="OrthoDB" id="10004641at2759"/>
<dbReference type="InterPro" id="IPR012934">
    <property type="entry name" value="Znf_AD"/>
</dbReference>
<keyword evidence="6" id="KW-0539">Nucleus</keyword>
<dbReference type="PROSITE" id="PS50157">
    <property type="entry name" value="ZINC_FINGER_C2H2_2"/>
    <property type="match status" value="5"/>
</dbReference>
<dbReference type="PROSITE" id="PS00028">
    <property type="entry name" value="ZINC_FINGER_C2H2_1"/>
    <property type="match status" value="5"/>
</dbReference>
<feature type="binding site" evidence="9">
    <location>
        <position position="6"/>
    </location>
    <ligand>
        <name>Zn(2+)</name>
        <dbReference type="ChEBI" id="CHEBI:29105"/>
    </ligand>
</feature>
<dbReference type="PANTHER" id="PTHR24388">
    <property type="entry name" value="ZINC FINGER PROTEIN"/>
    <property type="match status" value="1"/>
</dbReference>
<dbReference type="PROSITE" id="PS51915">
    <property type="entry name" value="ZAD"/>
    <property type="match status" value="1"/>
</dbReference>
<dbReference type="GO" id="GO:0000978">
    <property type="term" value="F:RNA polymerase II cis-regulatory region sequence-specific DNA binding"/>
    <property type="evidence" value="ECO:0007669"/>
    <property type="project" value="TreeGrafter"/>
</dbReference>
<feature type="region of interest" description="Disordered" evidence="10">
    <location>
        <begin position="629"/>
        <end position="666"/>
    </location>
</feature>
<reference evidence="14" key="1">
    <citation type="submission" date="2025-08" db="UniProtKB">
        <authorList>
            <consortium name="RefSeq"/>
        </authorList>
    </citation>
    <scope>IDENTIFICATION</scope>
    <source>
        <strain evidence="14">11010-0011.00</strain>
        <tissue evidence="14">Whole body</tissue>
    </source>
</reference>
<comment type="subcellular location">
    <subcellularLocation>
        <location evidence="1">Nucleus</location>
    </subcellularLocation>
</comment>
<feature type="compositionally biased region" description="Polar residues" evidence="10">
    <location>
        <begin position="655"/>
        <end position="666"/>
    </location>
</feature>
<keyword evidence="5 9" id="KW-0862">Zinc</keyword>
<keyword evidence="4 8" id="KW-0863">Zinc-finger</keyword>
<dbReference type="FunFam" id="3.30.160.60:FF:000145">
    <property type="entry name" value="Zinc finger protein 574"/>
    <property type="match status" value="1"/>
</dbReference>
<dbReference type="Gene3D" id="3.30.160.60">
    <property type="entry name" value="Classic Zinc Finger"/>
    <property type="match status" value="3"/>
</dbReference>
<dbReference type="AlphaFoldDB" id="A0A6J2TT70"/>
<comment type="similarity">
    <text evidence="7">Belongs to the snail C2H2-type zinc-finger protein family.</text>
</comment>
<evidence type="ECO:0000259" key="11">
    <source>
        <dbReference type="PROSITE" id="PS50157"/>
    </source>
</evidence>
<protein>
    <submittedName>
        <fullName evidence="14">Zinc finger protein 236</fullName>
    </submittedName>
</protein>
<dbReference type="Gene3D" id="3.40.1800.20">
    <property type="match status" value="1"/>
</dbReference>
<feature type="domain" description="C2H2-type" evidence="11">
    <location>
        <begin position="148"/>
        <end position="175"/>
    </location>
</feature>
<name>A0A6J2TT70_DROLE</name>
<evidence type="ECO:0000256" key="9">
    <source>
        <dbReference type="PROSITE-ProRule" id="PRU01263"/>
    </source>
</evidence>
<feature type="binding site" evidence="9">
    <location>
        <position position="58"/>
    </location>
    <ligand>
        <name>Zn(2+)</name>
        <dbReference type="ChEBI" id="CHEBI:29105"/>
    </ligand>
</feature>
<gene>
    <name evidence="14" type="primary">LOC115626792</name>
</gene>
<feature type="domain" description="C2H2-type" evidence="11">
    <location>
        <begin position="567"/>
        <end position="594"/>
    </location>
</feature>
<feature type="domain" description="C2H2-type" evidence="11">
    <location>
        <begin position="595"/>
        <end position="623"/>
    </location>
</feature>
<dbReference type="GO" id="GO:0008270">
    <property type="term" value="F:zinc ion binding"/>
    <property type="evidence" value="ECO:0007669"/>
    <property type="project" value="UniProtKB-UniRule"/>
</dbReference>
<evidence type="ECO:0000256" key="2">
    <source>
        <dbReference type="ARBA" id="ARBA00022723"/>
    </source>
</evidence>
<dbReference type="SMART" id="SM00355">
    <property type="entry name" value="ZnF_C2H2"/>
    <property type="match status" value="5"/>
</dbReference>
<dbReference type="InterPro" id="IPR036236">
    <property type="entry name" value="Znf_C2H2_sf"/>
</dbReference>
<dbReference type="InterPro" id="IPR050527">
    <property type="entry name" value="Snail/Krueppel_Znf"/>
</dbReference>
<dbReference type="FunFam" id="3.40.1800.20:FF:000002">
    <property type="entry name" value="Weckle, isoform B"/>
    <property type="match status" value="1"/>
</dbReference>
<feature type="domain" description="ZAD" evidence="12">
    <location>
        <begin position="1"/>
        <end position="85"/>
    </location>
</feature>
<feature type="domain" description="C2H2-type" evidence="11">
    <location>
        <begin position="511"/>
        <end position="539"/>
    </location>
</feature>